<evidence type="ECO:0000259" key="1">
    <source>
        <dbReference type="PROSITE" id="PS50191"/>
    </source>
</evidence>
<dbReference type="Pfam" id="PF25883">
    <property type="entry name" value="F28H7_8_C"/>
    <property type="match status" value="1"/>
</dbReference>
<dbReference type="InterPro" id="IPR001251">
    <property type="entry name" value="CRAL-TRIO_dom"/>
</dbReference>
<dbReference type="InterPro" id="IPR053302">
    <property type="entry name" value="CRAL-TRIO_domain"/>
</dbReference>
<dbReference type="SMART" id="SM00516">
    <property type="entry name" value="SEC14"/>
    <property type="match status" value="1"/>
</dbReference>
<dbReference type="CDD" id="cd00170">
    <property type="entry name" value="SEC14"/>
    <property type="match status" value="1"/>
</dbReference>
<dbReference type="Pfam" id="PF00650">
    <property type="entry name" value="CRAL_TRIO"/>
    <property type="match status" value="1"/>
</dbReference>
<dbReference type="Gene3D" id="2.60.120.680">
    <property type="entry name" value="GOLD domain"/>
    <property type="match status" value="1"/>
</dbReference>
<reference evidence="2 3" key="2">
    <citation type="journal article" date="2019" name="G3 (Bethesda)">
        <title>Hybrid Assembly of the Genome of the Entomopathogenic Nematode Steinernema carpocapsae Identifies the X-Chromosome.</title>
        <authorList>
            <person name="Serra L."/>
            <person name="Macchietto M."/>
            <person name="Macias-Munoz A."/>
            <person name="McGill C.J."/>
            <person name="Rodriguez I.M."/>
            <person name="Rodriguez B."/>
            <person name="Murad R."/>
            <person name="Mortazavi A."/>
        </authorList>
    </citation>
    <scope>NUCLEOTIDE SEQUENCE [LARGE SCALE GENOMIC DNA]</scope>
    <source>
        <strain evidence="2 3">ALL</strain>
    </source>
</reference>
<gene>
    <name evidence="2" type="ORF">L596_006618</name>
</gene>
<dbReference type="STRING" id="34508.A0A4U8V2P4"/>
<reference evidence="2 3" key="1">
    <citation type="journal article" date="2015" name="Genome Biol.">
        <title>Comparative genomics of Steinernema reveals deeply conserved gene regulatory networks.</title>
        <authorList>
            <person name="Dillman A.R."/>
            <person name="Macchietto M."/>
            <person name="Porter C.F."/>
            <person name="Rogers A."/>
            <person name="Williams B."/>
            <person name="Antoshechkin I."/>
            <person name="Lee M.M."/>
            <person name="Goodwin Z."/>
            <person name="Lu X."/>
            <person name="Lewis E.E."/>
            <person name="Goodrich-Blair H."/>
            <person name="Stock S.P."/>
            <person name="Adams B.J."/>
            <person name="Sternberg P.W."/>
            <person name="Mortazavi A."/>
        </authorList>
    </citation>
    <scope>NUCLEOTIDE SEQUENCE [LARGE SCALE GENOMIC DNA]</scope>
    <source>
        <strain evidence="2 3">ALL</strain>
    </source>
</reference>
<dbReference type="PANTHER" id="PTHR47159">
    <property type="entry name" value="PROTEIN CBG07705-RELATED"/>
    <property type="match status" value="1"/>
</dbReference>
<dbReference type="PANTHER" id="PTHR47159:SF2">
    <property type="entry name" value="CRAL-TRIO DOMAIN-CONTAINING PROTEIN"/>
    <property type="match status" value="1"/>
</dbReference>
<dbReference type="SUPFAM" id="SSF46938">
    <property type="entry name" value="CRAL/TRIO N-terminal domain"/>
    <property type="match status" value="1"/>
</dbReference>
<dbReference type="SUPFAM" id="SSF52087">
    <property type="entry name" value="CRAL/TRIO domain"/>
    <property type="match status" value="1"/>
</dbReference>
<dbReference type="Gene3D" id="3.40.525.10">
    <property type="entry name" value="CRAL-TRIO lipid binding domain"/>
    <property type="match status" value="1"/>
</dbReference>
<name>A0A4U8V2P4_STECR</name>
<keyword evidence="3" id="KW-1185">Reference proteome</keyword>
<dbReference type="AlphaFoldDB" id="A0A4U8V2P4"/>
<dbReference type="OrthoDB" id="1434354at2759"/>
<dbReference type="EMBL" id="CM016762">
    <property type="protein sequence ID" value="TMS40211.1"/>
    <property type="molecule type" value="Genomic_DNA"/>
</dbReference>
<dbReference type="PROSITE" id="PS50191">
    <property type="entry name" value="CRAL_TRIO"/>
    <property type="match status" value="1"/>
</dbReference>
<accession>A0A4U8V2P4</accession>
<dbReference type="Proteomes" id="UP000298663">
    <property type="component" value="Chromosome X"/>
</dbReference>
<dbReference type="InterPro" id="IPR036273">
    <property type="entry name" value="CRAL/TRIO_N_dom_sf"/>
</dbReference>
<proteinExistence type="predicted"/>
<dbReference type="InterPro" id="IPR058960">
    <property type="entry name" value="Ctg-1-like_C"/>
</dbReference>
<dbReference type="InterPro" id="IPR036865">
    <property type="entry name" value="CRAL-TRIO_dom_sf"/>
</dbReference>
<evidence type="ECO:0000313" key="3">
    <source>
        <dbReference type="Proteomes" id="UP000298663"/>
    </source>
</evidence>
<evidence type="ECO:0000313" key="2">
    <source>
        <dbReference type="EMBL" id="TMS40211.1"/>
    </source>
</evidence>
<organism evidence="2 3">
    <name type="scientific">Steinernema carpocapsae</name>
    <name type="common">Entomopathogenic nematode</name>
    <dbReference type="NCBI Taxonomy" id="34508"/>
    <lineage>
        <taxon>Eukaryota</taxon>
        <taxon>Metazoa</taxon>
        <taxon>Ecdysozoa</taxon>
        <taxon>Nematoda</taxon>
        <taxon>Chromadorea</taxon>
        <taxon>Rhabditida</taxon>
        <taxon>Tylenchina</taxon>
        <taxon>Panagrolaimomorpha</taxon>
        <taxon>Strongyloidoidea</taxon>
        <taxon>Steinernematidae</taxon>
        <taxon>Steinernema</taxon>
    </lineage>
</organism>
<feature type="domain" description="CRAL-TRIO" evidence="1">
    <location>
        <begin position="79"/>
        <end position="254"/>
    </location>
</feature>
<sequence>MNPPAAADLSAEAKAYIAKVRELAEVPLNCPYSSAYNILRWLRAYSFDVDLAAAKLRRHLVVREIMNLDGIEHIAPSNIDERADHYSPISIAGKVRPGDNKVLLFDCSGKVDIQGLVNGVRATPFMLSRFRIMERILRRINREEQASGQMSGSVMVVDLEGLQFQASLIKIISGPYRIMWGTLLEQYPDIINKIVVVNCPKFMNLIWRACTPFISEEYRSKIVLTGDDWREELKKHVHPSCLPVYYGGTLIGPDNDPRCEHLIDYPPNELFPDNLPEIAEELETFFIPAGQEVVHTYNWKKGKLLEFFMHHDEEFTMVIMYSREREMNESDWVEVYAGCERPALTKLDTWTWQAPYTGYFHIKYGNEKAWFLGVSVNYRIYEIECDGSRTIAKAL</sequence>
<protein>
    <recommendedName>
        <fullName evidence="1">CRAL-TRIO domain-containing protein</fullName>
    </recommendedName>
</protein>